<dbReference type="SUPFAM" id="SSF55729">
    <property type="entry name" value="Acyl-CoA N-acyltransferases (Nat)"/>
    <property type="match status" value="1"/>
</dbReference>
<dbReference type="Pfam" id="PF13480">
    <property type="entry name" value="Acetyltransf_6"/>
    <property type="match status" value="1"/>
</dbReference>
<evidence type="ECO:0000313" key="3">
    <source>
        <dbReference type="Proteomes" id="UP000449906"/>
    </source>
</evidence>
<dbReference type="EMBL" id="WBVM01000002">
    <property type="protein sequence ID" value="KAB2808909.1"/>
    <property type="molecule type" value="Genomic_DNA"/>
</dbReference>
<proteinExistence type="predicted"/>
<feature type="domain" description="BioF2-like acetyltransferase" evidence="1">
    <location>
        <begin position="177"/>
        <end position="324"/>
    </location>
</feature>
<dbReference type="AlphaFoldDB" id="A0A7J5DUP9"/>
<dbReference type="InterPro" id="IPR016181">
    <property type="entry name" value="Acyl_CoA_acyltransferase"/>
</dbReference>
<evidence type="ECO:0000259" key="1">
    <source>
        <dbReference type="Pfam" id="PF13480"/>
    </source>
</evidence>
<name>A0A7J5DUP9_NOCSI</name>
<keyword evidence="2" id="KW-0808">Transferase</keyword>
<evidence type="ECO:0000313" key="2">
    <source>
        <dbReference type="EMBL" id="KAB2808909.1"/>
    </source>
</evidence>
<reference evidence="2 3" key="1">
    <citation type="submission" date="2019-09" db="EMBL/GenBank/DDBJ databases">
        <title>Pimelobacter sp. isolated from Paulinella.</title>
        <authorList>
            <person name="Jeong S.E."/>
        </authorList>
    </citation>
    <scope>NUCLEOTIDE SEQUENCE [LARGE SCALE GENOMIC DNA]</scope>
    <source>
        <strain evidence="2 3">Pch-N</strain>
    </source>
</reference>
<organism evidence="2 3">
    <name type="scientific">Nocardioides simplex</name>
    <name type="common">Arthrobacter simplex</name>
    <dbReference type="NCBI Taxonomy" id="2045"/>
    <lineage>
        <taxon>Bacteria</taxon>
        <taxon>Bacillati</taxon>
        <taxon>Actinomycetota</taxon>
        <taxon>Actinomycetes</taxon>
        <taxon>Propionibacteriales</taxon>
        <taxon>Nocardioidaceae</taxon>
        <taxon>Pimelobacter</taxon>
    </lineage>
</organism>
<gene>
    <name evidence="2" type="ORF">F9L07_17705</name>
</gene>
<protein>
    <submittedName>
        <fullName evidence="2">GNAT family N-acetyltransferase</fullName>
    </submittedName>
</protein>
<dbReference type="Proteomes" id="UP000449906">
    <property type="component" value="Unassembled WGS sequence"/>
</dbReference>
<accession>A0A7J5DUP9</accession>
<dbReference type="GO" id="GO:0016740">
    <property type="term" value="F:transferase activity"/>
    <property type="evidence" value="ECO:0007669"/>
    <property type="project" value="UniProtKB-KW"/>
</dbReference>
<dbReference type="InterPro" id="IPR038740">
    <property type="entry name" value="BioF2-like_GNAT_dom"/>
</dbReference>
<dbReference type="RefSeq" id="WP_151581079.1">
    <property type="nucleotide sequence ID" value="NZ_WBVM01000002.1"/>
</dbReference>
<sequence length="373" mass="40700">MPPRTAVATVLTEVAHGPAARAALADLAPYVEGRSSAFSTGAGWLAAAARHLPGEPVTIVLREPGSPGSPGSPGRVVALAPLVVRRRTGVLRVEVLGGELNDYAELFHDDAQAADLLAGAIVAWLRGHRRWSLRLSQLAPEDPVLAGLLARLPGAAVVPGPPMPRIEGAGTDYRLTRHRRRKINTDLNRLAADGHHAERLVVDDPAALERWLPRLVEVRRGRDHGSGRRSHLDDDGTRAFHEEVVRDAMARGRAVVDLLVVGDEVLGFTTTLRDGPVSRLFDGRVAQDWMRYRGGIVCEMAAVQRAIDDPEVVTFDWLRGRTDAKFGNAEIHRAELRASSHAWVDRLDDARARARARVKELLPAGLVHRIVER</sequence>
<comment type="caution">
    <text evidence="2">The sequence shown here is derived from an EMBL/GenBank/DDBJ whole genome shotgun (WGS) entry which is preliminary data.</text>
</comment>